<keyword evidence="2" id="KW-0547">Nucleotide-binding</keyword>
<name>A0A4S9M297_AURPU</name>
<evidence type="ECO:0000256" key="4">
    <source>
        <dbReference type="ARBA" id="ARBA00022840"/>
    </source>
</evidence>
<dbReference type="GO" id="GO:0140664">
    <property type="term" value="F:ATP-dependent DNA damage sensor activity"/>
    <property type="evidence" value="ECO:0007669"/>
    <property type="project" value="InterPro"/>
</dbReference>
<dbReference type="Gene3D" id="1.10.1420.10">
    <property type="match status" value="3"/>
</dbReference>
<dbReference type="InterPro" id="IPR016151">
    <property type="entry name" value="DNA_mismatch_repair_MutS_N"/>
</dbReference>
<dbReference type="SMART" id="SM00533">
    <property type="entry name" value="MUTSd"/>
    <property type="match status" value="1"/>
</dbReference>
<dbReference type="Gene3D" id="3.30.420.110">
    <property type="entry name" value="MutS, connector domain"/>
    <property type="match status" value="1"/>
</dbReference>
<comment type="caution">
    <text evidence="9">The sequence shown here is derived from an EMBL/GenBank/DDBJ whole genome shotgun (WGS) entry which is preliminary data.</text>
</comment>
<dbReference type="PIRSF" id="PIRSF037677">
    <property type="entry name" value="DNA_mis_repair_Msh6"/>
    <property type="match status" value="1"/>
</dbReference>
<keyword evidence="3" id="KW-0227">DNA damage</keyword>
<evidence type="ECO:0000256" key="5">
    <source>
        <dbReference type="ARBA" id="ARBA00023125"/>
    </source>
</evidence>
<accession>A0A4S9M297</accession>
<dbReference type="GO" id="GO:0043504">
    <property type="term" value="P:mitochondrial DNA repair"/>
    <property type="evidence" value="ECO:0007669"/>
    <property type="project" value="TreeGrafter"/>
</dbReference>
<reference evidence="9 10" key="1">
    <citation type="submission" date="2018-10" db="EMBL/GenBank/DDBJ databases">
        <title>Fifty Aureobasidium pullulans genomes reveal a recombining polyextremotolerant generalist.</title>
        <authorList>
            <person name="Gostincar C."/>
            <person name="Turk M."/>
            <person name="Zajc J."/>
            <person name="Gunde-Cimerman N."/>
        </authorList>
    </citation>
    <scope>NUCLEOTIDE SEQUENCE [LARGE SCALE GENOMIC DNA]</scope>
    <source>
        <strain evidence="9 10">EXF-6604</strain>
    </source>
</reference>
<dbReference type="InterPro" id="IPR027417">
    <property type="entry name" value="P-loop_NTPase"/>
</dbReference>
<dbReference type="FunFam" id="3.40.50.300:FF:001238">
    <property type="entry name" value="DNA mismatch repair protein"/>
    <property type="match status" value="1"/>
</dbReference>
<dbReference type="GO" id="GO:0005524">
    <property type="term" value="F:ATP binding"/>
    <property type="evidence" value="ECO:0007669"/>
    <property type="project" value="UniProtKB-KW"/>
</dbReference>
<dbReference type="InterPro" id="IPR045076">
    <property type="entry name" value="MutS"/>
</dbReference>
<evidence type="ECO:0000256" key="2">
    <source>
        <dbReference type="ARBA" id="ARBA00022741"/>
    </source>
</evidence>
<dbReference type="GO" id="GO:0030983">
    <property type="term" value="F:mismatched DNA binding"/>
    <property type="evidence" value="ECO:0007669"/>
    <property type="project" value="InterPro"/>
</dbReference>
<evidence type="ECO:0000256" key="3">
    <source>
        <dbReference type="ARBA" id="ARBA00022763"/>
    </source>
</evidence>
<evidence type="ECO:0000256" key="7">
    <source>
        <dbReference type="SAM" id="MobiDB-lite"/>
    </source>
</evidence>
<dbReference type="PANTHER" id="PTHR11361:SF34">
    <property type="entry name" value="DNA MISMATCH REPAIR PROTEIN MSH1, MITOCHONDRIAL"/>
    <property type="match status" value="1"/>
</dbReference>
<sequence length="964" mass="106776">MFRRARLPFALFGRTLPGKSLLAPSHTTRGAKTKSTIKFHHLPQGALAPLPLPSLEDDAESQVQVYPRVIQQHLNNVNKFSDCVVLTRIGNFYELYGEQAEQYAPLLNLKVAQRRTGLGPVAMAGFQFTQLDRFLKSLVQGLNKHVAISEEVKNSPADQVKNGGLLYNRKVSRIVTAGTLVDETFMDPFENNFLLSIQAKLHTTDTASFHGGTDVGLAWVDLSSGDFFTQRTDIASLGSVVARIGAREIVLDASFEQVDRNRLDRLLGDGGHAVTYHIANPEFCTIKQWAPMLEKPVSQVECRSFSEQEVLAGSLLLDYVKGRLLELNVSLRCPIRRNQGDYMSIDKQTLKALEIRSTLRDGLFQGSLLHAIRRTTTKSGARLLNQRLVSPSMSLPVINARLDLVSELREEDQLREETMSALRRTTDVLRLLQRFSIGKGDADDLLALAKTIQIISQIVDMTTGPLSIHTNSSSTISSLRALIGRLDLVDPLKLADRILEAIDEDGLSQQHLAEEAEAVGVAELAEQIAEAEEPQTRSTKRGKSSTKKPAVVTDLNAGEYWIMRKRQVHHEARRLGAFLTLPSASTTLKLGHRNLDDILDEKAQLFERLRADIGNTIVLKWTPQLGHFCQVRGKDVRADIPDARNVSSTKTTRAFYLPDWSHLGSRLEDAKMRIRTEEQRVLNDLRKRVIENLVKLRRNASILDELDVGCSSAVMAKERNLVRPILNSGVSHKIIGGRHPMVDVGLQEQGRLFTANDCTVGGDESILLITGPNMAGKSTYLRQNALITILAQTGCFVPADYAGIGLVDKIFSRVGSADNLYNHQSTFMVEMLEVADILNQATPRSFIIMDEVGRGTTPEDGVAVGYACLHHLHYTTPCRTLFATHFHSLVDMTKTFDHLGCYCTDVAEEEDGSWVYVHKLRKGVNRESHALKVAKLAGLPDSAIAVAKGVLDCFELERNSAGAP</sequence>
<dbReference type="GO" id="GO:0005634">
    <property type="term" value="C:nucleus"/>
    <property type="evidence" value="ECO:0007669"/>
    <property type="project" value="TreeGrafter"/>
</dbReference>
<keyword evidence="6" id="KW-0234">DNA repair</keyword>
<dbReference type="SUPFAM" id="SSF52540">
    <property type="entry name" value="P-loop containing nucleoside triphosphate hydrolases"/>
    <property type="match status" value="1"/>
</dbReference>
<proteinExistence type="inferred from homology"/>
<organism evidence="9 10">
    <name type="scientific">Aureobasidium pullulans</name>
    <name type="common">Black yeast</name>
    <name type="synonym">Pullularia pullulans</name>
    <dbReference type="NCBI Taxonomy" id="5580"/>
    <lineage>
        <taxon>Eukaryota</taxon>
        <taxon>Fungi</taxon>
        <taxon>Dikarya</taxon>
        <taxon>Ascomycota</taxon>
        <taxon>Pezizomycotina</taxon>
        <taxon>Dothideomycetes</taxon>
        <taxon>Dothideomycetidae</taxon>
        <taxon>Dothideales</taxon>
        <taxon>Saccotheciaceae</taxon>
        <taxon>Aureobasidium</taxon>
    </lineage>
</organism>
<dbReference type="InterPro" id="IPR017261">
    <property type="entry name" value="DNA_mismatch_repair_MutS/MSH"/>
</dbReference>
<dbReference type="InterPro" id="IPR007860">
    <property type="entry name" value="DNA_mmatch_repair_MutS_con_dom"/>
</dbReference>
<evidence type="ECO:0000256" key="1">
    <source>
        <dbReference type="ARBA" id="ARBA00006271"/>
    </source>
</evidence>
<feature type="region of interest" description="Disordered" evidence="7">
    <location>
        <begin position="529"/>
        <end position="549"/>
    </location>
</feature>
<keyword evidence="5" id="KW-0238">DNA-binding</keyword>
<dbReference type="Pfam" id="PF00488">
    <property type="entry name" value="MutS_V"/>
    <property type="match status" value="1"/>
</dbReference>
<dbReference type="SUPFAM" id="SSF55271">
    <property type="entry name" value="DNA repair protein MutS, domain I"/>
    <property type="match status" value="1"/>
</dbReference>
<dbReference type="GO" id="GO:0005739">
    <property type="term" value="C:mitochondrion"/>
    <property type="evidence" value="ECO:0007669"/>
    <property type="project" value="TreeGrafter"/>
</dbReference>
<dbReference type="SUPFAM" id="SSF48334">
    <property type="entry name" value="DNA repair protein MutS, domain III"/>
    <property type="match status" value="1"/>
</dbReference>
<feature type="domain" description="DNA mismatch repair proteins mutS family" evidence="8">
    <location>
        <begin position="845"/>
        <end position="861"/>
    </location>
</feature>
<dbReference type="Proteomes" id="UP000306584">
    <property type="component" value="Unassembled WGS sequence"/>
</dbReference>
<evidence type="ECO:0000313" key="9">
    <source>
        <dbReference type="EMBL" id="THY36557.1"/>
    </source>
</evidence>
<dbReference type="InterPro" id="IPR036678">
    <property type="entry name" value="MutS_con_dom_sf"/>
</dbReference>
<comment type="similarity">
    <text evidence="1">Belongs to the DNA mismatch repair MutS family.</text>
</comment>
<evidence type="ECO:0000256" key="6">
    <source>
        <dbReference type="ARBA" id="ARBA00023204"/>
    </source>
</evidence>
<dbReference type="SUPFAM" id="SSF53150">
    <property type="entry name" value="DNA repair protein MutS, domain II"/>
    <property type="match status" value="1"/>
</dbReference>
<keyword evidence="4" id="KW-0067">ATP-binding</keyword>
<gene>
    <name evidence="9" type="ORF">D6D01_00371</name>
</gene>
<dbReference type="AlphaFoldDB" id="A0A4S9M297"/>
<dbReference type="SMART" id="SM00534">
    <property type="entry name" value="MUTSac"/>
    <property type="match status" value="1"/>
</dbReference>
<evidence type="ECO:0000313" key="10">
    <source>
        <dbReference type="Proteomes" id="UP000306584"/>
    </source>
</evidence>
<dbReference type="Gene3D" id="3.40.50.300">
    <property type="entry name" value="P-loop containing nucleotide triphosphate hydrolases"/>
    <property type="match status" value="1"/>
</dbReference>
<dbReference type="PROSITE" id="PS00486">
    <property type="entry name" value="DNA_MISMATCH_REPAIR_2"/>
    <property type="match status" value="1"/>
</dbReference>
<dbReference type="EMBL" id="QZBD01000005">
    <property type="protein sequence ID" value="THY36557.1"/>
    <property type="molecule type" value="Genomic_DNA"/>
</dbReference>
<dbReference type="Pfam" id="PF05192">
    <property type="entry name" value="MutS_III"/>
    <property type="match status" value="1"/>
</dbReference>
<dbReference type="Gene3D" id="3.40.1170.10">
    <property type="entry name" value="DNA repair protein MutS, domain I"/>
    <property type="match status" value="1"/>
</dbReference>
<protein>
    <recommendedName>
        <fullName evidence="8">DNA mismatch repair proteins mutS family domain-containing protein</fullName>
    </recommendedName>
</protein>
<dbReference type="InterPro" id="IPR000432">
    <property type="entry name" value="DNA_mismatch_repair_MutS_C"/>
</dbReference>
<evidence type="ECO:0000259" key="8">
    <source>
        <dbReference type="PROSITE" id="PS00486"/>
    </source>
</evidence>
<dbReference type="InterPro" id="IPR007695">
    <property type="entry name" value="DNA_mismatch_repair_MutS-lik_N"/>
</dbReference>
<dbReference type="InterPro" id="IPR007696">
    <property type="entry name" value="DNA_mismatch_repair_MutS_core"/>
</dbReference>
<dbReference type="InterPro" id="IPR036187">
    <property type="entry name" value="DNA_mismatch_repair_MutS_sf"/>
</dbReference>
<dbReference type="PANTHER" id="PTHR11361">
    <property type="entry name" value="DNA MISMATCH REPAIR PROTEIN MUTS FAMILY MEMBER"/>
    <property type="match status" value="1"/>
</dbReference>
<dbReference type="GO" id="GO:0006298">
    <property type="term" value="P:mismatch repair"/>
    <property type="evidence" value="ECO:0007669"/>
    <property type="project" value="InterPro"/>
</dbReference>
<dbReference type="Pfam" id="PF01624">
    <property type="entry name" value="MutS_I"/>
    <property type="match status" value="1"/>
</dbReference>
<dbReference type="Pfam" id="PF05188">
    <property type="entry name" value="MutS_II"/>
    <property type="match status" value="1"/>
</dbReference>